<evidence type="ECO:0000313" key="5">
    <source>
        <dbReference type="EMBL" id="OUP61875.1"/>
    </source>
</evidence>
<comment type="similarity">
    <text evidence="1">Belongs to the peptidase U62 family.</text>
</comment>
<protein>
    <submittedName>
        <fullName evidence="5">Zn-dependent peptidase</fullName>
    </submittedName>
</protein>
<feature type="domain" description="Metalloprotease TldD/E central" evidence="4">
    <location>
        <begin position="111"/>
        <end position="212"/>
    </location>
</feature>
<dbReference type="GO" id="GO:0005829">
    <property type="term" value="C:cytosol"/>
    <property type="evidence" value="ECO:0007669"/>
    <property type="project" value="TreeGrafter"/>
</dbReference>
<dbReference type="EMBL" id="NFKM01000001">
    <property type="protein sequence ID" value="OUP61875.1"/>
    <property type="molecule type" value="Genomic_DNA"/>
</dbReference>
<dbReference type="SUPFAM" id="SSF111283">
    <property type="entry name" value="Putative modulator of DNA gyrase, PmbA/TldD"/>
    <property type="match status" value="1"/>
</dbReference>
<dbReference type="InterPro" id="IPR002510">
    <property type="entry name" value="Metalloprtase-TldD/E_N"/>
</dbReference>
<comment type="caution">
    <text evidence="5">The sequence shown here is derived from an EMBL/GenBank/DDBJ whole genome shotgun (WGS) entry which is preliminary data.</text>
</comment>
<dbReference type="AlphaFoldDB" id="A0A1Y4LZ72"/>
<dbReference type="GO" id="GO:0006508">
    <property type="term" value="P:proteolysis"/>
    <property type="evidence" value="ECO:0007669"/>
    <property type="project" value="InterPro"/>
</dbReference>
<evidence type="ECO:0000313" key="6">
    <source>
        <dbReference type="Proteomes" id="UP000195447"/>
    </source>
</evidence>
<reference evidence="6" key="1">
    <citation type="submission" date="2017-04" db="EMBL/GenBank/DDBJ databases">
        <title>Function of individual gut microbiota members based on whole genome sequencing of pure cultures obtained from chicken caecum.</title>
        <authorList>
            <person name="Medvecky M."/>
            <person name="Cejkova D."/>
            <person name="Polansky O."/>
            <person name="Karasova D."/>
            <person name="Kubasova T."/>
            <person name="Cizek A."/>
            <person name="Rychlik I."/>
        </authorList>
    </citation>
    <scope>NUCLEOTIDE SEQUENCE [LARGE SCALE GENOMIC DNA]</scope>
    <source>
        <strain evidence="6">An178</strain>
    </source>
</reference>
<evidence type="ECO:0000259" key="3">
    <source>
        <dbReference type="Pfam" id="PF19289"/>
    </source>
</evidence>
<dbReference type="PANTHER" id="PTHR43421">
    <property type="entry name" value="METALLOPROTEASE PMBA"/>
    <property type="match status" value="1"/>
</dbReference>
<dbReference type="RefSeq" id="WP_087157975.1">
    <property type="nucleotide sequence ID" value="NZ_NFKM01000001.1"/>
</dbReference>
<dbReference type="InterPro" id="IPR036059">
    <property type="entry name" value="TldD/PmbA_sf"/>
</dbReference>
<accession>A0A1Y4LZ72</accession>
<evidence type="ECO:0000259" key="2">
    <source>
        <dbReference type="Pfam" id="PF01523"/>
    </source>
</evidence>
<evidence type="ECO:0000259" key="4">
    <source>
        <dbReference type="Pfam" id="PF19290"/>
    </source>
</evidence>
<organism evidence="5 6">
    <name type="scientific">Faecalitalea cylindroides</name>
    <dbReference type="NCBI Taxonomy" id="39483"/>
    <lineage>
        <taxon>Bacteria</taxon>
        <taxon>Bacillati</taxon>
        <taxon>Bacillota</taxon>
        <taxon>Erysipelotrichia</taxon>
        <taxon>Erysipelotrichales</taxon>
        <taxon>Erysipelotrichaceae</taxon>
        <taxon>Faecalitalea</taxon>
    </lineage>
</organism>
<dbReference type="InterPro" id="IPR047657">
    <property type="entry name" value="PmbA"/>
</dbReference>
<gene>
    <name evidence="5" type="ORF">B5F14_00330</name>
</gene>
<evidence type="ECO:0000256" key="1">
    <source>
        <dbReference type="ARBA" id="ARBA00005836"/>
    </source>
</evidence>
<proteinExistence type="inferred from homology"/>
<name>A0A1Y4LZ72_9FIRM</name>
<sequence length="441" mass="48865">MNKNKWIEYALSQGMESVEIYQSLSTQKEITWFSGQMDTFVSSHVLGTMIRGIVDGNMASMALEDTDDDKMEEVISSLIKQAKTVTTKEKDSLRKPEKTEEVVKEKEFVKPSMDQIKQTLELIEKKCLAYDPRVIQVSYLSFEEATGTREITNSYGVQVYDEDKMNAVGCSVAVSQNDEIKDDALVKVVYDLEKFDVDAYVKELCDKALSKLNATSLKSGSYPVIFEKDAMTSLFASFVGLFSGDLIFKGISPLKGKENTKIFSDKITIIDNPRNLEALTIANYDDEGCPTKEKVLVDKGVFSSMLHDTKSALRMHAESTGNGFKSGYASNVGVSPMNCYIQPGDKSLDELCQDMQEGLVITELAGLHAGIDFVTTNFSLQCSGYYVKSGKRDHSVSLITVAGNFLEMMNDVKAVANDLEWEYKQLVTPSIAFNACAISGE</sequence>
<dbReference type="Proteomes" id="UP000195447">
    <property type="component" value="Unassembled WGS sequence"/>
</dbReference>
<dbReference type="Pfam" id="PF19289">
    <property type="entry name" value="PmbA_TldD_3rd"/>
    <property type="match status" value="1"/>
</dbReference>
<feature type="domain" description="Metalloprotease TldD/E N-terminal" evidence="2">
    <location>
        <begin position="18"/>
        <end position="82"/>
    </location>
</feature>
<dbReference type="Pfam" id="PF19290">
    <property type="entry name" value="PmbA_TldD_2nd"/>
    <property type="match status" value="1"/>
</dbReference>
<dbReference type="PANTHER" id="PTHR43421:SF1">
    <property type="entry name" value="METALLOPROTEASE PMBA"/>
    <property type="match status" value="1"/>
</dbReference>
<dbReference type="InterPro" id="IPR045570">
    <property type="entry name" value="Metalloprtase-TldD/E_cen_dom"/>
</dbReference>
<dbReference type="Gene3D" id="3.30.2290.10">
    <property type="entry name" value="PmbA/TldD superfamily"/>
    <property type="match status" value="1"/>
</dbReference>
<dbReference type="Pfam" id="PF01523">
    <property type="entry name" value="PmbA_TldD_1st"/>
    <property type="match status" value="1"/>
</dbReference>
<dbReference type="InterPro" id="IPR045569">
    <property type="entry name" value="Metalloprtase-TldD/E_C"/>
</dbReference>
<dbReference type="GO" id="GO:0008237">
    <property type="term" value="F:metallopeptidase activity"/>
    <property type="evidence" value="ECO:0007669"/>
    <property type="project" value="InterPro"/>
</dbReference>
<feature type="domain" description="Metalloprotease TldD/E C-terminal" evidence="3">
    <location>
        <begin position="219"/>
        <end position="440"/>
    </location>
</feature>
<dbReference type="InterPro" id="IPR035068">
    <property type="entry name" value="TldD/PmbA_N"/>
</dbReference>
<keyword evidence="6" id="KW-1185">Reference proteome</keyword>